<evidence type="ECO:0000313" key="1">
    <source>
        <dbReference type="EMBL" id="QYF49099.1"/>
    </source>
</evidence>
<reference evidence="1 2" key="1">
    <citation type="journal article" date="2022" name="bioRxiv">
        <title>Ecology and evolution of chlamydial symbionts of arthropods.</title>
        <authorList>
            <person name="Halter T."/>
            <person name="Koestlbacher S."/>
            <person name="Collingro A."/>
            <person name="Sixt B.S."/>
            <person name="Toenshoff E.R."/>
            <person name="Hendrickx F."/>
            <person name="Kostanjsek R."/>
            <person name="Horn M."/>
        </authorList>
    </citation>
    <scope>NUCLEOTIDE SEQUENCE [LARGE SCALE GENOMIC DNA]</scope>
    <source>
        <strain evidence="1">W744xW776</strain>
    </source>
</reference>
<sequence>MFTQNPFQKELFDLIKQTASLLKESPCSLRISPETYGFFHLPVKKPLIKPQAVKQKAILKQAPVDRWPSVRSVLQKIAPNMKLHDTILDDLKAQKAANAWSEQIEVVIITGPISNEELLFLKDLARAIHDRLSVTKLISGTKLEKEKGWESFFKKNSFKLIILTQAAQQYTELMLYYKQEKNQHFLATAALIVLETLEIYTQPDQKTALWKSLCQILTPAASSL</sequence>
<keyword evidence="2" id="KW-1185">Reference proteome</keyword>
<dbReference type="RefSeq" id="WP_215216899.1">
    <property type="nucleotide sequence ID" value="NZ_CP075587.1"/>
</dbReference>
<accession>A0ABX8V1N0</accession>
<gene>
    <name evidence="1" type="ORF">RHABOEDO_001365</name>
</gene>
<dbReference type="EMBL" id="CP075587">
    <property type="protein sequence ID" value="QYF49099.1"/>
    <property type="molecule type" value="Genomic_DNA"/>
</dbReference>
<name>A0ABX8V1N0_9BACT</name>
<protein>
    <submittedName>
        <fullName evidence="1">Uncharacterized protein</fullName>
    </submittedName>
</protein>
<proteinExistence type="predicted"/>
<dbReference type="Proteomes" id="UP000826014">
    <property type="component" value="Chromosome"/>
</dbReference>
<evidence type="ECO:0000313" key="2">
    <source>
        <dbReference type="Proteomes" id="UP000826014"/>
    </source>
</evidence>
<organism evidence="1 2">
    <name type="scientific">Candidatus Rhabdochlamydia oedothoracis</name>
    <dbReference type="NCBI Taxonomy" id="2720720"/>
    <lineage>
        <taxon>Bacteria</taxon>
        <taxon>Pseudomonadati</taxon>
        <taxon>Chlamydiota</taxon>
        <taxon>Chlamydiia</taxon>
        <taxon>Parachlamydiales</taxon>
        <taxon>Candidatus Rhabdochlamydiaceae</taxon>
        <taxon>Candidatus Rhabdochlamydia</taxon>
    </lineage>
</organism>